<proteinExistence type="predicted"/>
<dbReference type="PANTHER" id="PTHR48051">
    <property type="match status" value="1"/>
</dbReference>
<dbReference type="PANTHER" id="PTHR48051:SF1">
    <property type="entry name" value="RAS SUPPRESSOR PROTEIN 1"/>
    <property type="match status" value="1"/>
</dbReference>
<dbReference type="Pfam" id="PF23598">
    <property type="entry name" value="LRR_14"/>
    <property type="match status" value="1"/>
</dbReference>
<comment type="caution">
    <text evidence="4">The sequence shown here is derived from an EMBL/GenBank/DDBJ whole genome shotgun (WGS) entry which is preliminary data.</text>
</comment>
<keyword evidence="2" id="KW-0677">Repeat</keyword>
<dbReference type="InterPro" id="IPR001611">
    <property type="entry name" value="Leu-rich_rpt"/>
</dbReference>
<dbReference type="SMART" id="SM00364">
    <property type="entry name" value="LRR_BAC"/>
    <property type="match status" value="7"/>
</dbReference>
<keyword evidence="5" id="KW-1185">Reference proteome</keyword>
<dbReference type="InterPro" id="IPR003591">
    <property type="entry name" value="Leu-rich_rpt_typical-subtyp"/>
</dbReference>
<evidence type="ECO:0000256" key="2">
    <source>
        <dbReference type="ARBA" id="ARBA00022737"/>
    </source>
</evidence>
<evidence type="ECO:0000256" key="1">
    <source>
        <dbReference type="ARBA" id="ARBA00022614"/>
    </source>
</evidence>
<organism evidence="4 5">
    <name type="scientific">Xanthocytophaga agilis</name>
    <dbReference type="NCBI Taxonomy" id="3048010"/>
    <lineage>
        <taxon>Bacteria</taxon>
        <taxon>Pseudomonadati</taxon>
        <taxon>Bacteroidota</taxon>
        <taxon>Cytophagia</taxon>
        <taxon>Cytophagales</taxon>
        <taxon>Rhodocytophagaceae</taxon>
        <taxon>Xanthocytophaga</taxon>
    </lineage>
</organism>
<dbReference type="RefSeq" id="WP_314518743.1">
    <property type="nucleotide sequence ID" value="NZ_JASJOU010000019.1"/>
</dbReference>
<dbReference type="SUPFAM" id="SSF52058">
    <property type="entry name" value="L domain-like"/>
    <property type="match status" value="1"/>
</dbReference>
<keyword evidence="1" id="KW-0433">Leucine-rich repeat</keyword>
<name>A0AAE3RDY7_9BACT</name>
<sequence>METTRLNFKEHKLIEFPVEIRNAKNLTNLNLEDNSISIIPEWLAELQSLKVIYLSNNRIQNIDVLTQIPSLEVLHLINNQIRHLPDTIGRLQNLKRLYLTGNQLTSLPIAIGELRQLKHLLLGHNQLKSLPAWIAMLSRLEVLNLFDNQLKSLPTRLGQLEQLTYLQLSCNQLTYLPSGIKGLKKLTHLDFFSHYFEQLPEELMYLDALQHLNIGDNRLKRIEYIPSSVKGLSIYANPLEYIDDQVLISLKQVFANSYFAYLYIDTQQQANLKIKPEDYERAPHFQHVKVVDLQGQKMNLKRIRPDSYL</sequence>
<dbReference type="Proteomes" id="UP001232063">
    <property type="component" value="Unassembled WGS sequence"/>
</dbReference>
<evidence type="ECO:0000313" key="4">
    <source>
        <dbReference type="EMBL" id="MDJ1506048.1"/>
    </source>
</evidence>
<dbReference type="PROSITE" id="PS51450">
    <property type="entry name" value="LRR"/>
    <property type="match status" value="6"/>
</dbReference>
<dbReference type="Gene3D" id="3.80.10.10">
    <property type="entry name" value="Ribonuclease Inhibitor"/>
    <property type="match status" value="1"/>
</dbReference>
<dbReference type="InterPro" id="IPR055414">
    <property type="entry name" value="LRR_R13L4/SHOC2-like"/>
</dbReference>
<dbReference type="AlphaFoldDB" id="A0AAE3RDY7"/>
<accession>A0AAE3RDY7</accession>
<dbReference type="GO" id="GO:0005737">
    <property type="term" value="C:cytoplasm"/>
    <property type="evidence" value="ECO:0007669"/>
    <property type="project" value="TreeGrafter"/>
</dbReference>
<dbReference type="InterPro" id="IPR050216">
    <property type="entry name" value="LRR_domain-containing"/>
</dbReference>
<dbReference type="SMART" id="SM00365">
    <property type="entry name" value="LRR_SD22"/>
    <property type="match status" value="3"/>
</dbReference>
<evidence type="ECO:0000313" key="5">
    <source>
        <dbReference type="Proteomes" id="UP001232063"/>
    </source>
</evidence>
<evidence type="ECO:0000259" key="3">
    <source>
        <dbReference type="Pfam" id="PF23598"/>
    </source>
</evidence>
<dbReference type="SMART" id="SM00369">
    <property type="entry name" value="LRR_TYP"/>
    <property type="match status" value="7"/>
</dbReference>
<dbReference type="Pfam" id="PF13855">
    <property type="entry name" value="LRR_8"/>
    <property type="match status" value="1"/>
</dbReference>
<gene>
    <name evidence="4" type="ORF">QNI22_35645</name>
</gene>
<reference evidence="4" key="1">
    <citation type="submission" date="2023-05" db="EMBL/GenBank/DDBJ databases">
        <authorList>
            <person name="Zhang X."/>
        </authorList>
    </citation>
    <scope>NUCLEOTIDE SEQUENCE</scope>
    <source>
        <strain evidence="4">BD1B2-1</strain>
    </source>
</reference>
<protein>
    <submittedName>
        <fullName evidence="4">Leucine-rich repeat domain-containing protein</fullName>
    </submittedName>
</protein>
<dbReference type="EMBL" id="JASJOU010000019">
    <property type="protein sequence ID" value="MDJ1506048.1"/>
    <property type="molecule type" value="Genomic_DNA"/>
</dbReference>
<dbReference type="InterPro" id="IPR032675">
    <property type="entry name" value="LRR_dom_sf"/>
</dbReference>
<feature type="domain" description="Disease resistance R13L4/SHOC-2-like LRR" evidence="3">
    <location>
        <begin position="61"/>
        <end position="163"/>
    </location>
</feature>